<dbReference type="PANTHER" id="PTHR33332">
    <property type="entry name" value="REVERSE TRANSCRIPTASE DOMAIN-CONTAINING PROTEIN"/>
    <property type="match status" value="1"/>
</dbReference>
<keyword evidence="2" id="KW-1185">Reference proteome</keyword>
<proteinExistence type="predicted"/>
<reference evidence="1 2" key="1">
    <citation type="submission" date="2024-06" db="EMBL/GenBank/DDBJ databases">
        <title>The draft genome of Grus japonensis, version 3.</title>
        <authorList>
            <person name="Nabeshima K."/>
            <person name="Suzuki S."/>
            <person name="Onuma M."/>
        </authorList>
    </citation>
    <scope>NUCLEOTIDE SEQUENCE [LARGE SCALE GENOMIC DNA]</scope>
    <source>
        <strain evidence="1 2">451A</strain>
    </source>
</reference>
<gene>
    <name evidence="1" type="ORF">GRJ2_003500600</name>
</gene>
<evidence type="ECO:0008006" key="3">
    <source>
        <dbReference type="Google" id="ProtNLM"/>
    </source>
</evidence>
<evidence type="ECO:0000313" key="2">
    <source>
        <dbReference type="Proteomes" id="UP001623348"/>
    </source>
</evidence>
<organism evidence="1 2">
    <name type="scientific">Grus japonensis</name>
    <name type="common">Japanese crane</name>
    <name type="synonym">Red-crowned crane</name>
    <dbReference type="NCBI Taxonomy" id="30415"/>
    <lineage>
        <taxon>Eukaryota</taxon>
        <taxon>Metazoa</taxon>
        <taxon>Chordata</taxon>
        <taxon>Craniata</taxon>
        <taxon>Vertebrata</taxon>
        <taxon>Euteleostomi</taxon>
        <taxon>Archelosauria</taxon>
        <taxon>Archosauria</taxon>
        <taxon>Dinosauria</taxon>
        <taxon>Saurischia</taxon>
        <taxon>Theropoda</taxon>
        <taxon>Coelurosauria</taxon>
        <taxon>Aves</taxon>
        <taxon>Neognathae</taxon>
        <taxon>Neoaves</taxon>
        <taxon>Gruiformes</taxon>
        <taxon>Gruidae</taxon>
        <taxon>Grus</taxon>
    </lineage>
</organism>
<name>A0ABC9YJV8_GRUJA</name>
<dbReference type="EMBL" id="BAAFJT010000363">
    <property type="protein sequence ID" value="GAB0210348.1"/>
    <property type="molecule type" value="Genomic_DNA"/>
</dbReference>
<accession>A0ABC9YJV8</accession>
<protein>
    <recommendedName>
        <fullName evidence="3">Reverse transcriptase</fullName>
    </recommendedName>
</protein>
<evidence type="ECO:0000313" key="1">
    <source>
        <dbReference type="EMBL" id="GAB0210348.1"/>
    </source>
</evidence>
<dbReference type="AlphaFoldDB" id="A0ABC9YJV8"/>
<sequence>MRPPWLNRELLSLLKTKREAYQRWKIVRIPVENYKGIARACRDAVRKARAQLELKLARDVKNYKKGFFRYVNNKQKQKENIGPLLNRRDELVTNSAEKAEVLNTFFTSVFTSTVGPQALGTKIQVDANMDLPSVKEELYKKDIEVLERVQRRATKLVKGLEHKSYEERLRELGLFSLEKRRLRGDYLKGGCSECTLMKFVDYTKLSGEVDTLEGRSTLQEELDRLEEWANKNLMKFNKDKCKILHLGKHIPGVQHRLGSTWLERSSVERDLGVLVDNKLNTSEQCAAVAKEANRMLGCINKGITSRDKEVIIPLSACQATSEILCSVLVPTIQKRCGQAGEVWDAGLVQACWCQIQGHYEPAEGALGESSLGESRD</sequence>
<comment type="caution">
    <text evidence="1">The sequence shown here is derived from an EMBL/GenBank/DDBJ whole genome shotgun (WGS) entry which is preliminary data.</text>
</comment>
<dbReference type="Proteomes" id="UP001623348">
    <property type="component" value="Unassembled WGS sequence"/>
</dbReference>